<accession>A0ABV8S6E5</accession>
<proteinExistence type="predicted"/>
<feature type="domain" description="Cohesin" evidence="2">
    <location>
        <begin position="251"/>
        <end position="346"/>
    </location>
</feature>
<sequence>MKKVFGFIFSLSLLFALFIPASSVSAYTGGLTNGKLWNIGSDSNSVSSTTPLVTDNDELTYYSLPASSQSQSINDTLWISFDHPVDITSYKIKAESTTSPTQVYFIDVYGQATYFTPDVSGTLKTINKNKISKISFQQGSGNTKKIYELDFFGNESTFDTPTLTGALNGSAAELSWNNVLGAPAYSVKRSTTPGGPYQTIATVTGITYADSTVEVGQTYYYVVTTVNGTAESVNSNEVSVSVVDPLVPTLNVVIDKEKIKVGEQFTSDIVLQNVSNIYAEDFKINYDSNLLNYVGFEEIPGYKVYNQPTDEDGKLRFIIASQGEQYGINGEQVILKLKFTGKETGIAKVDALECRIADTESEYDLGEESCTEDTIEIEGVKDVNRTGEYTLVDLAIDGFYYGKTADQTDHTKHDADQAGDTNINDDDLVYIVSEILKNPNYPLNA</sequence>
<dbReference type="Pfam" id="PF00963">
    <property type="entry name" value="Cohesin"/>
    <property type="match status" value="1"/>
</dbReference>
<evidence type="ECO:0000313" key="3">
    <source>
        <dbReference type="EMBL" id="MFC4302498.1"/>
    </source>
</evidence>
<feature type="signal peptide" evidence="1">
    <location>
        <begin position="1"/>
        <end position="26"/>
    </location>
</feature>
<dbReference type="Gene3D" id="2.60.40.680">
    <property type="match status" value="1"/>
</dbReference>
<feature type="chain" id="PRO_5046752542" evidence="1">
    <location>
        <begin position="27"/>
        <end position="445"/>
    </location>
</feature>
<evidence type="ECO:0000313" key="4">
    <source>
        <dbReference type="Proteomes" id="UP001595755"/>
    </source>
</evidence>
<organism evidence="3 4">
    <name type="scientific">Cohnella boryungensis</name>
    <dbReference type="NCBI Taxonomy" id="768479"/>
    <lineage>
        <taxon>Bacteria</taxon>
        <taxon>Bacillati</taxon>
        <taxon>Bacillota</taxon>
        <taxon>Bacilli</taxon>
        <taxon>Bacillales</taxon>
        <taxon>Paenibacillaceae</taxon>
        <taxon>Cohnella</taxon>
    </lineage>
</organism>
<gene>
    <name evidence="3" type="ORF">ACFO1S_03470</name>
</gene>
<dbReference type="InterPro" id="IPR008965">
    <property type="entry name" value="CBM2/CBM3_carb-bd_dom_sf"/>
</dbReference>
<dbReference type="InterPro" id="IPR036116">
    <property type="entry name" value="FN3_sf"/>
</dbReference>
<comment type="caution">
    <text evidence="3">The sequence shown here is derived from an EMBL/GenBank/DDBJ whole genome shotgun (WGS) entry which is preliminary data.</text>
</comment>
<dbReference type="EMBL" id="JBHSED010000003">
    <property type="protein sequence ID" value="MFC4302498.1"/>
    <property type="molecule type" value="Genomic_DNA"/>
</dbReference>
<dbReference type="SUPFAM" id="SSF49384">
    <property type="entry name" value="Carbohydrate-binding domain"/>
    <property type="match status" value="1"/>
</dbReference>
<name>A0ABV8S6E5_9BACL</name>
<dbReference type="RefSeq" id="WP_204600643.1">
    <property type="nucleotide sequence ID" value="NZ_JBHSED010000003.1"/>
</dbReference>
<evidence type="ECO:0000259" key="2">
    <source>
        <dbReference type="Pfam" id="PF00963"/>
    </source>
</evidence>
<dbReference type="Gene3D" id="2.60.40.10">
    <property type="entry name" value="Immunoglobulins"/>
    <property type="match status" value="1"/>
</dbReference>
<protein>
    <submittedName>
        <fullName evidence="3">Cohesin domain-containing protein</fullName>
    </submittedName>
</protein>
<evidence type="ECO:0000256" key="1">
    <source>
        <dbReference type="SAM" id="SignalP"/>
    </source>
</evidence>
<keyword evidence="4" id="KW-1185">Reference proteome</keyword>
<dbReference type="InterPro" id="IPR013783">
    <property type="entry name" value="Ig-like_fold"/>
</dbReference>
<dbReference type="InterPro" id="IPR002102">
    <property type="entry name" value="Cohesin_dom"/>
</dbReference>
<dbReference type="Proteomes" id="UP001595755">
    <property type="component" value="Unassembled WGS sequence"/>
</dbReference>
<keyword evidence="1" id="KW-0732">Signal</keyword>
<reference evidence="4" key="1">
    <citation type="journal article" date="2019" name="Int. J. Syst. Evol. Microbiol.">
        <title>The Global Catalogue of Microorganisms (GCM) 10K type strain sequencing project: providing services to taxonomists for standard genome sequencing and annotation.</title>
        <authorList>
            <consortium name="The Broad Institute Genomics Platform"/>
            <consortium name="The Broad Institute Genome Sequencing Center for Infectious Disease"/>
            <person name="Wu L."/>
            <person name="Ma J."/>
        </authorList>
    </citation>
    <scope>NUCLEOTIDE SEQUENCE [LARGE SCALE GENOMIC DNA]</scope>
    <source>
        <strain evidence="4">CGMCC 4.1641</strain>
    </source>
</reference>
<dbReference type="CDD" id="cd08547">
    <property type="entry name" value="Type_II_cohesin"/>
    <property type="match status" value="1"/>
</dbReference>
<dbReference type="SUPFAM" id="SSF49265">
    <property type="entry name" value="Fibronectin type III"/>
    <property type="match status" value="1"/>
</dbReference>